<protein>
    <submittedName>
        <fullName evidence="7">Stage V sporulation protein B</fullName>
    </submittedName>
</protein>
<keyword evidence="4 6" id="KW-1133">Transmembrane helix</keyword>
<dbReference type="RefSeq" id="WP_071314902.1">
    <property type="nucleotide sequence ID" value="NZ_MLQQ01000058.1"/>
</dbReference>
<feature type="transmembrane region" description="Helical" evidence="6">
    <location>
        <begin position="250"/>
        <end position="272"/>
    </location>
</feature>
<feature type="transmembrane region" description="Helical" evidence="6">
    <location>
        <begin position="40"/>
        <end position="63"/>
    </location>
</feature>
<dbReference type="Pfam" id="PF01943">
    <property type="entry name" value="Polysacc_synt"/>
    <property type="match status" value="1"/>
</dbReference>
<feature type="transmembrane region" description="Helical" evidence="6">
    <location>
        <begin position="480"/>
        <end position="501"/>
    </location>
</feature>
<comment type="subcellular location">
    <subcellularLocation>
        <location evidence="1">Cell membrane</location>
        <topology evidence="1">Multi-pass membrane protein</topology>
    </subcellularLocation>
</comment>
<comment type="caution">
    <text evidence="7">The sequence shown here is derived from an EMBL/GenBank/DDBJ whole genome shotgun (WGS) entry which is preliminary data.</text>
</comment>
<sequence length="523" mass="56742">MSKQSFLQGAFILILAGFITKILGFVNKIVVARIMGAEGVGLYMMAVPTLLLVITITQIGLPVAISKLVAEAEAVNDRKKIKQILVVSLATTGTLSIIFTLGMIGFAPIIAEYFLTDARAFFPLIAISPIVPIVALSSVLRGYFQGRQNMKPSAYSQVIEQVVRITLVALLTSAFLPYGVEYAAAGAMISVVIGELASLCYMVTMFKMKKRIKVRRNFFGSLKEGKTTFNQLMSVALPTTGSRLIGSVSFFFEPIVVSQSLAIAGVTTVIATKQYGELAGFAIPLLFLPTFITYSLSVSLVPAISEAAASRHYQLIHHRLAQALRLAMVSGGISCVILYVYAVPIMDLMYDAPTVATYLKIMAPFSIFLYFQGPLQAALQALNLAKAAMMNSLIGAIVKIAAVFVLASRPELGIMGAALAIVAGFMLVTLLHFATLVKTISFTIHVREFLKAIICILLSGWIAVLLYNHAFLSFSLITKTLLSISVVGFAYVLFLMLLGLIKKEEMRRLPYIGNLLSRFIIGK</sequence>
<proteinExistence type="predicted"/>
<evidence type="ECO:0000256" key="2">
    <source>
        <dbReference type="ARBA" id="ARBA00022475"/>
    </source>
</evidence>
<feature type="transmembrane region" description="Helical" evidence="6">
    <location>
        <begin position="449"/>
        <end position="468"/>
    </location>
</feature>
<reference evidence="7 8" key="1">
    <citation type="submission" date="2016-10" db="EMBL/GenBank/DDBJ databases">
        <title>Draft genome sequences of four alkaliphilic bacteria belonging to the Anaerobacillus genus.</title>
        <authorList>
            <person name="Bassil N.M."/>
            <person name="Lloyd J.R."/>
        </authorList>
    </citation>
    <scope>NUCLEOTIDE SEQUENCE [LARGE SCALE GENOMIC DNA]</scope>
    <source>
        <strain evidence="7 8">DSM 15340</strain>
    </source>
</reference>
<feature type="transmembrane region" description="Helical" evidence="6">
    <location>
        <begin position="186"/>
        <end position="206"/>
    </location>
</feature>
<dbReference type="PIRSF" id="PIRSF038958">
    <property type="entry name" value="PG_synth_SpoVB"/>
    <property type="match status" value="1"/>
</dbReference>
<accession>A0A1S2L6U9</accession>
<keyword evidence="2" id="KW-1003">Cell membrane</keyword>
<feature type="transmembrane region" description="Helical" evidence="6">
    <location>
        <begin position="387"/>
        <end position="407"/>
    </location>
</feature>
<dbReference type="PANTHER" id="PTHR30250:SF24">
    <property type="entry name" value="STAGE V SPORULATION PROTEIN B"/>
    <property type="match status" value="1"/>
</dbReference>
<evidence type="ECO:0000256" key="3">
    <source>
        <dbReference type="ARBA" id="ARBA00022692"/>
    </source>
</evidence>
<feature type="transmembrane region" description="Helical" evidence="6">
    <location>
        <begin position="278"/>
        <end position="302"/>
    </location>
</feature>
<evidence type="ECO:0000256" key="5">
    <source>
        <dbReference type="ARBA" id="ARBA00023136"/>
    </source>
</evidence>
<dbReference type="EMBL" id="MLQQ01000058">
    <property type="protein sequence ID" value="OIJ07713.1"/>
    <property type="molecule type" value="Genomic_DNA"/>
</dbReference>
<dbReference type="InterPro" id="IPR050833">
    <property type="entry name" value="Poly_Biosynth_Transport"/>
</dbReference>
<dbReference type="OrthoDB" id="9775950at2"/>
<keyword evidence="3 6" id="KW-0812">Transmembrane</keyword>
<evidence type="ECO:0000256" key="4">
    <source>
        <dbReference type="ARBA" id="ARBA00022989"/>
    </source>
</evidence>
<feature type="transmembrane region" description="Helical" evidence="6">
    <location>
        <begin position="355"/>
        <end position="375"/>
    </location>
</feature>
<dbReference type="InterPro" id="IPR024923">
    <property type="entry name" value="PG_synth_SpoVB"/>
</dbReference>
<evidence type="ECO:0000256" key="6">
    <source>
        <dbReference type="SAM" id="Phobius"/>
    </source>
</evidence>
<dbReference type="GO" id="GO:0005886">
    <property type="term" value="C:plasma membrane"/>
    <property type="evidence" value="ECO:0007669"/>
    <property type="project" value="UniProtKB-SubCell"/>
</dbReference>
<feature type="transmembrane region" description="Helical" evidence="6">
    <location>
        <begin position="84"/>
        <end position="109"/>
    </location>
</feature>
<dbReference type="AlphaFoldDB" id="A0A1S2L6U9"/>
<keyword evidence="5 6" id="KW-0472">Membrane</keyword>
<evidence type="ECO:0000256" key="1">
    <source>
        <dbReference type="ARBA" id="ARBA00004651"/>
    </source>
</evidence>
<feature type="transmembrane region" description="Helical" evidence="6">
    <location>
        <begin position="413"/>
        <end position="437"/>
    </location>
</feature>
<feature type="transmembrane region" description="Helical" evidence="6">
    <location>
        <begin position="323"/>
        <end position="343"/>
    </location>
</feature>
<keyword evidence="8" id="KW-1185">Reference proteome</keyword>
<gene>
    <name evidence="7" type="ORF">BKP35_18740</name>
</gene>
<dbReference type="CDD" id="cd13124">
    <property type="entry name" value="MATE_SpoVB_like"/>
    <property type="match status" value="1"/>
</dbReference>
<dbReference type="NCBIfam" id="TIGR02900">
    <property type="entry name" value="spore_V_B"/>
    <property type="match status" value="1"/>
</dbReference>
<dbReference type="InterPro" id="IPR014249">
    <property type="entry name" value="Spore_V_B"/>
</dbReference>
<evidence type="ECO:0000313" key="8">
    <source>
        <dbReference type="Proteomes" id="UP000180098"/>
    </source>
</evidence>
<organism evidence="7 8">
    <name type="scientific">Anaerobacillus arseniciselenatis</name>
    <dbReference type="NCBI Taxonomy" id="85682"/>
    <lineage>
        <taxon>Bacteria</taxon>
        <taxon>Bacillati</taxon>
        <taxon>Bacillota</taxon>
        <taxon>Bacilli</taxon>
        <taxon>Bacillales</taxon>
        <taxon>Bacillaceae</taxon>
        <taxon>Anaerobacillus</taxon>
    </lineage>
</organism>
<name>A0A1S2L6U9_9BACI</name>
<feature type="transmembrane region" description="Helical" evidence="6">
    <location>
        <begin position="161"/>
        <end position="180"/>
    </location>
</feature>
<feature type="transmembrane region" description="Helical" evidence="6">
    <location>
        <begin position="121"/>
        <end position="140"/>
    </location>
</feature>
<dbReference type="Proteomes" id="UP000180098">
    <property type="component" value="Unassembled WGS sequence"/>
</dbReference>
<dbReference type="PANTHER" id="PTHR30250">
    <property type="entry name" value="PST FAMILY PREDICTED COLANIC ACID TRANSPORTER"/>
    <property type="match status" value="1"/>
</dbReference>
<dbReference type="InterPro" id="IPR002797">
    <property type="entry name" value="Polysacc_synth"/>
</dbReference>
<evidence type="ECO:0000313" key="7">
    <source>
        <dbReference type="EMBL" id="OIJ07713.1"/>
    </source>
</evidence>